<dbReference type="EMBL" id="CAJPWZ010002255">
    <property type="protein sequence ID" value="CAG2234546.1"/>
    <property type="molecule type" value="Genomic_DNA"/>
</dbReference>
<dbReference type="OrthoDB" id="6180902at2759"/>
<evidence type="ECO:0000256" key="1">
    <source>
        <dbReference type="SAM" id="MobiDB-lite"/>
    </source>
</evidence>
<organism evidence="3 4">
    <name type="scientific">Mytilus edulis</name>
    <name type="common">Blue mussel</name>
    <dbReference type="NCBI Taxonomy" id="6550"/>
    <lineage>
        <taxon>Eukaryota</taxon>
        <taxon>Metazoa</taxon>
        <taxon>Spiralia</taxon>
        <taxon>Lophotrochozoa</taxon>
        <taxon>Mollusca</taxon>
        <taxon>Bivalvia</taxon>
        <taxon>Autobranchia</taxon>
        <taxon>Pteriomorphia</taxon>
        <taxon>Mytilida</taxon>
        <taxon>Mytiloidea</taxon>
        <taxon>Mytilidae</taxon>
        <taxon>Mytilinae</taxon>
        <taxon>Mytilus</taxon>
    </lineage>
</organism>
<keyword evidence="2" id="KW-0812">Transmembrane</keyword>
<name>A0A8S3TLG0_MYTED</name>
<evidence type="ECO:0000313" key="4">
    <source>
        <dbReference type="Proteomes" id="UP000683360"/>
    </source>
</evidence>
<sequence length="263" mass="30409">MYLPDTERSTPSVKNKEKGDIIISITIRELILIIIIIILSLIILFGLLQKYRKRQSRTLISPINHNEIETHEIREVEDRTESVYHEIDESAMKTLSPRQPFHHSYIEIRNSLHSTIHTQAKSSTSLARVSSKSKLVRQTSLRRQRHSTEGSSNDINSAVRNEYSDGYLLPITRSIAKLRTFKTFSENREIMFPNIDKITSKPNDECINKESTGIGICRSMSYNKLVLKDIRTTRIDIVDNPTYSETVHLNPKYTTLSPRRRTL</sequence>
<keyword evidence="2" id="KW-0472">Membrane</keyword>
<protein>
    <submittedName>
        <fullName evidence="3">Uncharacterized protein</fullName>
    </submittedName>
</protein>
<feature type="transmembrane region" description="Helical" evidence="2">
    <location>
        <begin position="21"/>
        <end position="48"/>
    </location>
</feature>
<dbReference type="AlphaFoldDB" id="A0A8S3TLG0"/>
<gene>
    <name evidence="3" type="ORF">MEDL_47160</name>
</gene>
<reference evidence="3" key="1">
    <citation type="submission" date="2021-03" db="EMBL/GenBank/DDBJ databases">
        <authorList>
            <person name="Bekaert M."/>
        </authorList>
    </citation>
    <scope>NUCLEOTIDE SEQUENCE</scope>
</reference>
<dbReference type="Proteomes" id="UP000683360">
    <property type="component" value="Unassembled WGS sequence"/>
</dbReference>
<keyword evidence="4" id="KW-1185">Reference proteome</keyword>
<evidence type="ECO:0000256" key="2">
    <source>
        <dbReference type="SAM" id="Phobius"/>
    </source>
</evidence>
<accession>A0A8S3TLG0</accession>
<feature type="region of interest" description="Disordered" evidence="1">
    <location>
        <begin position="122"/>
        <end position="157"/>
    </location>
</feature>
<keyword evidence="2" id="KW-1133">Transmembrane helix</keyword>
<evidence type="ECO:0000313" key="3">
    <source>
        <dbReference type="EMBL" id="CAG2234546.1"/>
    </source>
</evidence>
<comment type="caution">
    <text evidence="3">The sequence shown here is derived from an EMBL/GenBank/DDBJ whole genome shotgun (WGS) entry which is preliminary data.</text>
</comment>
<proteinExistence type="predicted"/>
<feature type="compositionally biased region" description="Polar residues" evidence="1">
    <location>
        <begin position="122"/>
        <end position="139"/>
    </location>
</feature>